<evidence type="ECO:0000256" key="1">
    <source>
        <dbReference type="SAM" id="Phobius"/>
    </source>
</evidence>
<evidence type="ECO:0000313" key="2">
    <source>
        <dbReference type="EMBL" id="GAB46892.1"/>
    </source>
</evidence>
<sequence>MPPCDTLVMASRTSTTTGSSFMPSAGTWWKLLGAAGVAGLVATGALTVRQERRRAAYTPDEIRDRLHRRYEEAEAELARREVVLDSTVTAPRPWNERLDLVLRRHRHQPPPFLARHLPAEPRDQA</sequence>
<organism evidence="2 3">
    <name type="scientific">Mobilicoccus pelagius NBRC 104925</name>
    <dbReference type="NCBI Taxonomy" id="1089455"/>
    <lineage>
        <taxon>Bacteria</taxon>
        <taxon>Bacillati</taxon>
        <taxon>Actinomycetota</taxon>
        <taxon>Actinomycetes</taxon>
        <taxon>Micrococcales</taxon>
        <taxon>Dermatophilaceae</taxon>
        <taxon>Mobilicoccus</taxon>
    </lineage>
</organism>
<dbReference type="EMBL" id="BAFE01000001">
    <property type="protein sequence ID" value="GAB46892.1"/>
    <property type="molecule type" value="Genomic_DNA"/>
</dbReference>
<reference evidence="2 3" key="1">
    <citation type="submission" date="2012-02" db="EMBL/GenBank/DDBJ databases">
        <title>Whole genome shotgun sequence of Mobilicoccus pelagius NBRC 104925.</title>
        <authorList>
            <person name="Yoshida Y."/>
            <person name="Hosoyama A."/>
            <person name="Tsuchikane K."/>
            <person name="Katsumata H."/>
            <person name="Yamazaki S."/>
            <person name="Fujita N."/>
        </authorList>
    </citation>
    <scope>NUCLEOTIDE SEQUENCE [LARGE SCALE GENOMIC DNA]</scope>
    <source>
        <strain evidence="2 3">NBRC 104925</strain>
    </source>
</reference>
<name>H5UMD4_9MICO</name>
<keyword evidence="1" id="KW-0472">Membrane</keyword>
<gene>
    <name evidence="2" type="ORF">MOPEL_001_00100</name>
</gene>
<dbReference type="eggNOG" id="ENOG5033C84">
    <property type="taxonomic scope" value="Bacteria"/>
</dbReference>
<dbReference type="STRING" id="1089455.MOPEL_001_00100"/>
<evidence type="ECO:0000313" key="3">
    <source>
        <dbReference type="Proteomes" id="UP000004367"/>
    </source>
</evidence>
<dbReference type="Proteomes" id="UP000004367">
    <property type="component" value="Unassembled WGS sequence"/>
</dbReference>
<accession>H5UMD4</accession>
<keyword evidence="1" id="KW-0812">Transmembrane</keyword>
<keyword evidence="3" id="KW-1185">Reference proteome</keyword>
<protein>
    <submittedName>
        <fullName evidence="2">Uncharacterized protein</fullName>
    </submittedName>
</protein>
<comment type="caution">
    <text evidence="2">The sequence shown here is derived from an EMBL/GenBank/DDBJ whole genome shotgun (WGS) entry which is preliminary data.</text>
</comment>
<keyword evidence="1" id="KW-1133">Transmembrane helix</keyword>
<dbReference type="AlphaFoldDB" id="H5UMD4"/>
<proteinExistence type="predicted"/>
<feature type="transmembrane region" description="Helical" evidence="1">
    <location>
        <begin position="28"/>
        <end position="48"/>
    </location>
</feature>